<dbReference type="HOGENOM" id="CLU_2414062_0_0_1"/>
<reference evidence="2" key="2">
    <citation type="submission" date="2015-01" db="EMBL/GenBank/DDBJ databases">
        <title>Evolutionary Origins and Diversification of the Mycorrhizal Mutualists.</title>
        <authorList>
            <consortium name="DOE Joint Genome Institute"/>
            <consortium name="Mycorrhizal Genomics Consortium"/>
            <person name="Kohler A."/>
            <person name="Kuo A."/>
            <person name="Nagy L.G."/>
            <person name="Floudas D."/>
            <person name="Copeland A."/>
            <person name="Barry K.W."/>
            <person name="Cichocki N."/>
            <person name="Veneault-Fourrey C."/>
            <person name="LaButti K."/>
            <person name="Lindquist E.A."/>
            <person name="Lipzen A."/>
            <person name="Lundell T."/>
            <person name="Morin E."/>
            <person name="Murat C."/>
            <person name="Riley R."/>
            <person name="Ohm R."/>
            <person name="Sun H."/>
            <person name="Tunlid A."/>
            <person name="Henrissat B."/>
            <person name="Grigoriev I.V."/>
            <person name="Hibbett D.S."/>
            <person name="Martin F."/>
        </authorList>
    </citation>
    <scope>NUCLEOTIDE SEQUENCE [LARGE SCALE GENOMIC DNA]</scope>
    <source>
        <strain evidence="2">F 1598</strain>
    </source>
</reference>
<evidence type="ECO:0000313" key="2">
    <source>
        <dbReference type="Proteomes" id="UP000054166"/>
    </source>
</evidence>
<dbReference type="AlphaFoldDB" id="A0A0C3G334"/>
<organism evidence="1 2">
    <name type="scientific">Piloderma croceum (strain F 1598)</name>
    <dbReference type="NCBI Taxonomy" id="765440"/>
    <lineage>
        <taxon>Eukaryota</taxon>
        <taxon>Fungi</taxon>
        <taxon>Dikarya</taxon>
        <taxon>Basidiomycota</taxon>
        <taxon>Agaricomycotina</taxon>
        <taxon>Agaricomycetes</taxon>
        <taxon>Agaricomycetidae</taxon>
        <taxon>Atheliales</taxon>
        <taxon>Atheliaceae</taxon>
        <taxon>Piloderma</taxon>
    </lineage>
</organism>
<dbReference type="EMBL" id="KN832972">
    <property type="protein sequence ID" value="KIM90670.1"/>
    <property type="molecule type" value="Genomic_DNA"/>
</dbReference>
<reference evidence="1 2" key="1">
    <citation type="submission" date="2014-04" db="EMBL/GenBank/DDBJ databases">
        <authorList>
            <consortium name="DOE Joint Genome Institute"/>
            <person name="Kuo A."/>
            <person name="Tarkka M."/>
            <person name="Buscot F."/>
            <person name="Kohler A."/>
            <person name="Nagy L.G."/>
            <person name="Floudas D."/>
            <person name="Copeland A."/>
            <person name="Barry K.W."/>
            <person name="Cichocki N."/>
            <person name="Veneault-Fourrey C."/>
            <person name="LaButti K."/>
            <person name="Lindquist E.A."/>
            <person name="Lipzen A."/>
            <person name="Lundell T."/>
            <person name="Morin E."/>
            <person name="Murat C."/>
            <person name="Sun H."/>
            <person name="Tunlid A."/>
            <person name="Henrissat B."/>
            <person name="Grigoriev I.V."/>
            <person name="Hibbett D.S."/>
            <person name="Martin F."/>
            <person name="Nordberg H.P."/>
            <person name="Cantor M.N."/>
            <person name="Hua S.X."/>
        </authorList>
    </citation>
    <scope>NUCLEOTIDE SEQUENCE [LARGE SCALE GENOMIC DNA]</scope>
    <source>
        <strain evidence="1 2">F 1598</strain>
    </source>
</reference>
<dbReference type="STRING" id="765440.A0A0C3G334"/>
<dbReference type="OrthoDB" id="1667587at2759"/>
<protein>
    <submittedName>
        <fullName evidence="1">Uncharacterized protein</fullName>
    </submittedName>
</protein>
<name>A0A0C3G334_PILCF</name>
<proteinExistence type="predicted"/>
<dbReference type="Proteomes" id="UP000054166">
    <property type="component" value="Unassembled WGS sequence"/>
</dbReference>
<dbReference type="InParanoid" id="A0A0C3G334"/>
<evidence type="ECO:0000313" key="1">
    <source>
        <dbReference type="EMBL" id="KIM90670.1"/>
    </source>
</evidence>
<accession>A0A0C3G334</accession>
<gene>
    <name evidence="1" type="ORF">PILCRDRAFT_141408</name>
</gene>
<keyword evidence="2" id="KW-1185">Reference proteome</keyword>
<sequence length="92" mass="9907">MNLARHSITATSPVLIFDARLDSDCQIFTASTPAGFAVYRTWPLKLLRKRELTGGTLAAVVPLHTSSLLFLLGGGRSPLYPPNKGESSGYCL</sequence>